<dbReference type="Proteomes" id="UP001596495">
    <property type="component" value="Unassembled WGS sequence"/>
</dbReference>
<evidence type="ECO:0000313" key="4">
    <source>
        <dbReference type="Proteomes" id="UP001596495"/>
    </source>
</evidence>
<keyword evidence="2" id="KW-0732">Signal</keyword>
<dbReference type="PANTHER" id="PTHR30469">
    <property type="entry name" value="MULTIDRUG RESISTANCE PROTEIN MDTA"/>
    <property type="match status" value="1"/>
</dbReference>
<proteinExistence type="inferred from homology"/>
<comment type="caution">
    <text evidence="3">The sequence shown here is derived from an EMBL/GenBank/DDBJ whole genome shotgun (WGS) entry which is preliminary data.</text>
</comment>
<dbReference type="Gene3D" id="1.10.287.470">
    <property type="entry name" value="Helix hairpin bin"/>
    <property type="match status" value="1"/>
</dbReference>
<protein>
    <submittedName>
        <fullName evidence="3">Efflux RND transporter periplasmic adaptor subunit</fullName>
    </submittedName>
</protein>
<gene>
    <name evidence="3" type="ORF">ACFQNJ_08995</name>
</gene>
<dbReference type="EMBL" id="JBHTBX010000005">
    <property type="protein sequence ID" value="MFC7434646.1"/>
    <property type="molecule type" value="Genomic_DNA"/>
</dbReference>
<dbReference type="RefSeq" id="WP_382256258.1">
    <property type="nucleotide sequence ID" value="NZ_JBHTBX010000005.1"/>
</dbReference>
<name>A0ABW2R993_9BURK</name>
<evidence type="ECO:0000313" key="3">
    <source>
        <dbReference type="EMBL" id="MFC7434646.1"/>
    </source>
</evidence>
<dbReference type="PANTHER" id="PTHR30469:SF15">
    <property type="entry name" value="HLYD FAMILY OF SECRETION PROTEINS"/>
    <property type="match status" value="1"/>
</dbReference>
<evidence type="ECO:0000256" key="1">
    <source>
        <dbReference type="ARBA" id="ARBA00009477"/>
    </source>
</evidence>
<accession>A0ABW2R993</accession>
<dbReference type="InterPro" id="IPR006143">
    <property type="entry name" value="RND_pump_MFP"/>
</dbReference>
<feature type="signal peptide" evidence="2">
    <location>
        <begin position="1"/>
        <end position="29"/>
    </location>
</feature>
<organism evidence="3 4">
    <name type="scientific">Hydrogenophaga bisanensis</name>
    <dbReference type="NCBI Taxonomy" id="439611"/>
    <lineage>
        <taxon>Bacteria</taxon>
        <taxon>Pseudomonadati</taxon>
        <taxon>Pseudomonadota</taxon>
        <taxon>Betaproteobacteria</taxon>
        <taxon>Burkholderiales</taxon>
        <taxon>Comamonadaceae</taxon>
        <taxon>Hydrogenophaga</taxon>
    </lineage>
</organism>
<evidence type="ECO:0000256" key="2">
    <source>
        <dbReference type="SAM" id="SignalP"/>
    </source>
</evidence>
<reference evidence="4" key="1">
    <citation type="journal article" date="2019" name="Int. J. Syst. Evol. Microbiol.">
        <title>The Global Catalogue of Microorganisms (GCM) 10K type strain sequencing project: providing services to taxonomists for standard genome sequencing and annotation.</title>
        <authorList>
            <consortium name="The Broad Institute Genomics Platform"/>
            <consortium name="The Broad Institute Genome Sequencing Center for Infectious Disease"/>
            <person name="Wu L."/>
            <person name="Ma J."/>
        </authorList>
    </citation>
    <scope>NUCLEOTIDE SEQUENCE [LARGE SCALE GENOMIC DNA]</scope>
    <source>
        <strain evidence="4">CCUG 54518</strain>
    </source>
</reference>
<sequence length="275" mass="28868">MLTDLFALNPWRAVGAALLLGSLSSVASAQSPAAAPKAPAAAPAPAPKPAAEPAAASSVRVLVLPAGETVLASPVPGRIAKLHVGLGVPFRQGAVLVSMDCDEPQARLAMAKADQAAATDQYEAKLRMQGLEQASDVEVALAASAVAKAKAQVELYQFQISQCSIRAPWDGRTAKLHVRSFMTVSAGQPLLDLVRSGLLLMKLNVPSSWISNLKMGQLFDVTIDETGKTYQARVHRINGRVDPVSQTIELEATMTKSHPDLLPGMSGVASFTGMR</sequence>
<comment type="similarity">
    <text evidence="1">Belongs to the membrane fusion protein (MFP) (TC 8.A.1) family.</text>
</comment>
<dbReference type="NCBIfam" id="TIGR01730">
    <property type="entry name" value="RND_mfp"/>
    <property type="match status" value="1"/>
</dbReference>
<dbReference type="Gene3D" id="2.40.30.170">
    <property type="match status" value="1"/>
</dbReference>
<feature type="chain" id="PRO_5047226275" evidence="2">
    <location>
        <begin position="30"/>
        <end position="275"/>
    </location>
</feature>
<keyword evidence="4" id="KW-1185">Reference proteome</keyword>
<dbReference type="SUPFAM" id="SSF111369">
    <property type="entry name" value="HlyD-like secretion proteins"/>
    <property type="match status" value="1"/>
</dbReference>
<dbReference type="Gene3D" id="2.40.50.100">
    <property type="match status" value="1"/>
</dbReference>